<organism evidence="2 3">
    <name type="scientific">Basidiobolus ranarum</name>
    <dbReference type="NCBI Taxonomy" id="34480"/>
    <lineage>
        <taxon>Eukaryota</taxon>
        <taxon>Fungi</taxon>
        <taxon>Fungi incertae sedis</taxon>
        <taxon>Zoopagomycota</taxon>
        <taxon>Entomophthoromycotina</taxon>
        <taxon>Basidiobolomycetes</taxon>
        <taxon>Basidiobolales</taxon>
        <taxon>Basidiobolaceae</taxon>
        <taxon>Basidiobolus</taxon>
    </lineage>
</organism>
<sequence>MKFFSVSFVVACFFTCILSAPYPFDLGTALGTLTNAKPQSARPISSIEKCDIIKANLKIMELVTVDTIFCLDSHIPVQPEILKLESQNSQDCMVLKDSIAVKLDALGQLRVRAFVCLPQVALFVSL</sequence>
<dbReference type="EMBL" id="JASJQH010007175">
    <property type="protein sequence ID" value="KAK9716839.1"/>
    <property type="molecule type" value="Genomic_DNA"/>
</dbReference>
<name>A0ABR2W1I1_9FUNG</name>
<keyword evidence="3" id="KW-1185">Reference proteome</keyword>
<evidence type="ECO:0000313" key="3">
    <source>
        <dbReference type="Proteomes" id="UP001479436"/>
    </source>
</evidence>
<accession>A0ABR2W1I1</accession>
<dbReference type="Proteomes" id="UP001479436">
    <property type="component" value="Unassembled WGS sequence"/>
</dbReference>
<gene>
    <name evidence="2" type="ORF">K7432_006627</name>
</gene>
<proteinExistence type="predicted"/>
<keyword evidence="1" id="KW-0732">Signal</keyword>
<feature type="signal peptide" evidence="1">
    <location>
        <begin position="1"/>
        <end position="19"/>
    </location>
</feature>
<evidence type="ECO:0000313" key="2">
    <source>
        <dbReference type="EMBL" id="KAK9716839.1"/>
    </source>
</evidence>
<feature type="chain" id="PRO_5045438578" evidence="1">
    <location>
        <begin position="20"/>
        <end position="126"/>
    </location>
</feature>
<reference evidence="2 3" key="1">
    <citation type="submission" date="2023-04" db="EMBL/GenBank/DDBJ databases">
        <title>Genome of Basidiobolus ranarum AG-B5.</title>
        <authorList>
            <person name="Stajich J.E."/>
            <person name="Carter-House D."/>
            <person name="Gryganskyi A."/>
        </authorList>
    </citation>
    <scope>NUCLEOTIDE SEQUENCE [LARGE SCALE GENOMIC DNA]</scope>
    <source>
        <strain evidence="2 3">AG-B5</strain>
    </source>
</reference>
<comment type="caution">
    <text evidence="2">The sequence shown here is derived from an EMBL/GenBank/DDBJ whole genome shotgun (WGS) entry which is preliminary data.</text>
</comment>
<evidence type="ECO:0000256" key="1">
    <source>
        <dbReference type="SAM" id="SignalP"/>
    </source>
</evidence>
<protein>
    <submittedName>
        <fullName evidence="2">Uncharacterized protein</fullName>
    </submittedName>
</protein>